<evidence type="ECO:0000256" key="2">
    <source>
        <dbReference type="ARBA" id="ARBA00022801"/>
    </source>
</evidence>
<dbReference type="PANTHER" id="PTHR23044:SF61">
    <property type="entry name" value="3'-5' EXORIBONUCLEASE 1-RELATED"/>
    <property type="match status" value="1"/>
</dbReference>
<dbReference type="InterPro" id="IPR051274">
    <property type="entry name" value="3-5_Exoribonuclease"/>
</dbReference>
<name>A0A8S9SCW1_BRACR</name>
<evidence type="ECO:0000256" key="1">
    <source>
        <dbReference type="ARBA" id="ARBA00022722"/>
    </source>
</evidence>
<evidence type="ECO:0000256" key="3">
    <source>
        <dbReference type="ARBA" id="ARBA00022839"/>
    </source>
</evidence>
<feature type="region of interest" description="Disordered" evidence="4">
    <location>
        <begin position="42"/>
        <end position="63"/>
    </location>
</feature>
<dbReference type="GO" id="GO:0000175">
    <property type="term" value="F:3'-5'-RNA exonuclease activity"/>
    <property type="evidence" value="ECO:0007669"/>
    <property type="project" value="InterPro"/>
</dbReference>
<gene>
    <name evidence="5" type="ORF">F2Q69_00031566</name>
</gene>
<proteinExistence type="predicted"/>
<dbReference type="CDD" id="cd06133">
    <property type="entry name" value="ERI-1_3'hExo_like"/>
    <property type="match status" value="1"/>
</dbReference>
<evidence type="ECO:0000256" key="4">
    <source>
        <dbReference type="SAM" id="MobiDB-lite"/>
    </source>
</evidence>
<dbReference type="SUPFAM" id="SSF53098">
    <property type="entry name" value="Ribonuclease H-like"/>
    <property type="match status" value="1"/>
</dbReference>
<dbReference type="PANTHER" id="PTHR23044">
    <property type="entry name" value="3'-5' EXONUCLEASE ERI1-RELATED"/>
    <property type="match status" value="1"/>
</dbReference>
<reference evidence="5" key="1">
    <citation type="submission" date="2019-12" db="EMBL/GenBank/DDBJ databases">
        <title>Genome sequencing and annotation of Brassica cretica.</title>
        <authorList>
            <person name="Studholme D.J."/>
            <person name="Sarris P."/>
        </authorList>
    </citation>
    <scope>NUCLEOTIDE SEQUENCE</scope>
    <source>
        <strain evidence="5">PFS-109/04</strain>
        <tissue evidence="5">Leaf</tissue>
    </source>
</reference>
<accession>A0A8S9SCW1</accession>
<dbReference type="Gene3D" id="3.30.420.10">
    <property type="entry name" value="Ribonuclease H-like superfamily/Ribonuclease H"/>
    <property type="match status" value="1"/>
</dbReference>
<sequence length="371" mass="42176">MATALSAFRVSISRISPFRARQFSYPATSGLSHTKRIICSSSHSLSSSPSPSDTSHSSVSLMGTNENSRWRPMCLYYTHGKCTKMDDPAHLEVFNHDCSKELPVTAADLEGKKPQEFNFFLVLDLEGKVEILEFPVLIVDARTLQVVDLFHRFVRPTKMSEQAINKYIEGKYGEVGVDRCKDVNLYSATIKYNNAKSWSRVAYNQPFVPETVSLTLSTSNCRVWHDTAIPFKQVVEEFEGWLAEHGLWGKETDGALNDAAFVTCGNWDIKTKIPEQCVVANINLPQYFMEWINLKDVYLNFYGREARGMVSMMRQCGIRLMGSHHLGIDDTKNITRVVQRMLADGAVFKITARRSKSNMRNVEFLFKNRIK</sequence>
<keyword evidence="1" id="KW-0540">Nuclease</keyword>
<dbReference type="InterPro" id="IPR012337">
    <property type="entry name" value="RNaseH-like_sf"/>
</dbReference>
<comment type="caution">
    <text evidence="5">The sequence shown here is derived from an EMBL/GenBank/DDBJ whole genome shotgun (WGS) entry which is preliminary data.</text>
</comment>
<evidence type="ECO:0000313" key="6">
    <source>
        <dbReference type="Proteomes" id="UP000712600"/>
    </source>
</evidence>
<dbReference type="AlphaFoldDB" id="A0A8S9SCW1"/>
<dbReference type="Proteomes" id="UP000712600">
    <property type="component" value="Unassembled WGS sequence"/>
</dbReference>
<evidence type="ECO:0000313" key="5">
    <source>
        <dbReference type="EMBL" id="KAF3589734.1"/>
    </source>
</evidence>
<dbReference type="GO" id="GO:0003676">
    <property type="term" value="F:nucleic acid binding"/>
    <property type="evidence" value="ECO:0007669"/>
    <property type="project" value="InterPro"/>
</dbReference>
<protein>
    <recommendedName>
        <fullName evidence="7">Exonuclease domain-containing protein</fullName>
    </recommendedName>
</protein>
<feature type="compositionally biased region" description="Low complexity" evidence="4">
    <location>
        <begin position="42"/>
        <end position="61"/>
    </location>
</feature>
<keyword evidence="2" id="KW-0378">Hydrolase</keyword>
<organism evidence="5 6">
    <name type="scientific">Brassica cretica</name>
    <name type="common">Mustard</name>
    <dbReference type="NCBI Taxonomy" id="69181"/>
    <lineage>
        <taxon>Eukaryota</taxon>
        <taxon>Viridiplantae</taxon>
        <taxon>Streptophyta</taxon>
        <taxon>Embryophyta</taxon>
        <taxon>Tracheophyta</taxon>
        <taxon>Spermatophyta</taxon>
        <taxon>Magnoliopsida</taxon>
        <taxon>eudicotyledons</taxon>
        <taxon>Gunneridae</taxon>
        <taxon>Pentapetalae</taxon>
        <taxon>rosids</taxon>
        <taxon>malvids</taxon>
        <taxon>Brassicales</taxon>
        <taxon>Brassicaceae</taxon>
        <taxon>Brassiceae</taxon>
        <taxon>Brassica</taxon>
    </lineage>
</organism>
<dbReference type="EMBL" id="QGKX02000088">
    <property type="protein sequence ID" value="KAF3589734.1"/>
    <property type="molecule type" value="Genomic_DNA"/>
</dbReference>
<keyword evidence="3" id="KW-0269">Exonuclease</keyword>
<dbReference type="InterPro" id="IPR036397">
    <property type="entry name" value="RNaseH_sf"/>
</dbReference>
<evidence type="ECO:0008006" key="7">
    <source>
        <dbReference type="Google" id="ProtNLM"/>
    </source>
</evidence>
<dbReference type="InterPro" id="IPR047201">
    <property type="entry name" value="ERI-1_3'hExo-like"/>
</dbReference>